<dbReference type="Gene3D" id="3.30.1610.20">
    <property type="entry name" value="Hen1, N-terminal domain"/>
    <property type="match status" value="1"/>
</dbReference>
<dbReference type="Pfam" id="PF12623">
    <property type="entry name" value="Hen1_L"/>
    <property type="match status" value="1"/>
</dbReference>
<evidence type="ECO:0000256" key="3">
    <source>
        <dbReference type="ARBA" id="ARBA00021330"/>
    </source>
</evidence>
<evidence type="ECO:0000259" key="15">
    <source>
        <dbReference type="Pfam" id="PF12623"/>
    </source>
</evidence>
<evidence type="ECO:0000256" key="2">
    <source>
        <dbReference type="ARBA" id="ARBA00009026"/>
    </source>
</evidence>
<dbReference type="InterPro" id="IPR013217">
    <property type="entry name" value="Methyltransf_12"/>
</dbReference>
<evidence type="ECO:0000256" key="9">
    <source>
        <dbReference type="ARBA" id="ARBA00022884"/>
    </source>
</evidence>
<dbReference type="Gene3D" id="3.40.50.150">
    <property type="entry name" value="Vaccinia Virus protein VP39"/>
    <property type="match status" value="1"/>
</dbReference>
<keyword evidence="10" id="KW-0943">RNA-mediated gene silencing</keyword>
<dbReference type="InterPro" id="IPR038546">
    <property type="entry name" value="Hen1_N_sf"/>
</dbReference>
<feature type="domain" description="Hen1 N-terminal" evidence="15">
    <location>
        <begin position="1"/>
        <end position="242"/>
    </location>
</feature>
<evidence type="ECO:0000256" key="8">
    <source>
        <dbReference type="ARBA" id="ARBA00022842"/>
    </source>
</evidence>
<organism evidence="16 17">
    <name type="scientific">Deinobacterium chartae</name>
    <dbReference type="NCBI Taxonomy" id="521158"/>
    <lineage>
        <taxon>Bacteria</taxon>
        <taxon>Thermotogati</taxon>
        <taxon>Deinococcota</taxon>
        <taxon>Deinococci</taxon>
        <taxon>Deinococcales</taxon>
        <taxon>Deinococcaceae</taxon>
        <taxon>Deinobacterium</taxon>
    </lineage>
</organism>
<sequence>MLLSITYHGPQARDLGYLLHKHPDRLQRFSLPFGRAHVFYPEVNETRCTATLLLEVDPVALSRRAEGRNPGLPLEPYVNDRPYAANSFLSVALGDVYGTALAGRSRERQDLAGTPLTLEAHLPALRARRGGEALVRALFEPLGYTVQTRRVPLEERFPEWGESPYLELRLSGTRRLCELLAHLYVLIPVLDDAKHYWVGADEVEKLLRRGAGWLEAHPERERIVSRYLRYRAGLTSAALEGLSNPEAPGEQAQAAEKQEDDLPAAPEAEDAGTARVSLHDERLDAVTELLLTSGARRVLDLGCGEGKLLRRLAARSEFQQIVGVDLSRQALAIAARRLERLSERSRSRVRLLHGSLTYNDRRLRGFDAAALVEVIEHLEPHRLGALEASVFGSARPRRVVVTTPNADYNVLFENHTPGHLRHADHRFEWTRAEFEGWASGVALRHGYRVAFLGLGPATETTGAITQAAVFDLEEKNL</sequence>
<proteinExistence type="inferred from homology"/>
<keyword evidence="7" id="KW-0479">Metal-binding</keyword>
<evidence type="ECO:0000256" key="12">
    <source>
        <dbReference type="ARBA" id="ARBA00048418"/>
    </source>
</evidence>
<keyword evidence="9" id="KW-0694">RNA-binding</keyword>
<dbReference type="GO" id="GO:0001510">
    <property type="term" value="P:RNA methylation"/>
    <property type="evidence" value="ECO:0007669"/>
    <property type="project" value="InterPro"/>
</dbReference>
<keyword evidence="4 16" id="KW-0489">Methyltransferase</keyword>
<keyword evidence="17" id="KW-1185">Reference proteome</keyword>
<comment type="caution">
    <text evidence="16">The sequence shown here is derived from an EMBL/GenBank/DDBJ whole genome shotgun (WGS) entry which is preliminary data.</text>
</comment>
<reference evidence="16 17" key="1">
    <citation type="submission" date="2020-08" db="EMBL/GenBank/DDBJ databases">
        <title>Genomic Encyclopedia of Type Strains, Phase IV (KMG-IV): sequencing the most valuable type-strain genomes for metagenomic binning, comparative biology and taxonomic classification.</title>
        <authorList>
            <person name="Goeker M."/>
        </authorList>
    </citation>
    <scope>NUCLEOTIDE SEQUENCE [LARGE SCALE GENOMIC DNA]</scope>
    <source>
        <strain evidence="16 17">DSM 21458</strain>
    </source>
</reference>
<feature type="compositionally biased region" description="Acidic residues" evidence="13">
    <location>
        <begin position="258"/>
        <end position="270"/>
    </location>
</feature>
<keyword evidence="6" id="KW-0949">S-adenosyl-L-methionine</keyword>
<gene>
    <name evidence="16" type="ORF">HNR42_002268</name>
</gene>
<comment type="cofactor">
    <cofactor evidence="1">
        <name>Mg(2+)</name>
        <dbReference type="ChEBI" id="CHEBI:18420"/>
    </cofactor>
</comment>
<dbReference type="AlphaFoldDB" id="A0A841I0T8"/>
<dbReference type="GO" id="GO:0090486">
    <property type="term" value="F:small RNA 2'-O-methyltransferase activity"/>
    <property type="evidence" value="ECO:0007669"/>
    <property type="project" value="UniProtKB-EC"/>
</dbReference>
<feature type="region of interest" description="Disordered" evidence="13">
    <location>
        <begin position="240"/>
        <end position="276"/>
    </location>
</feature>
<dbReference type="Pfam" id="PF08242">
    <property type="entry name" value="Methyltransf_12"/>
    <property type="match status" value="1"/>
</dbReference>
<dbReference type="Proteomes" id="UP000569951">
    <property type="component" value="Unassembled WGS sequence"/>
</dbReference>
<dbReference type="PANTHER" id="PTHR21404">
    <property type="entry name" value="HEN1"/>
    <property type="match status" value="1"/>
</dbReference>
<dbReference type="GO" id="GO:0031047">
    <property type="term" value="P:regulatory ncRNA-mediated gene silencing"/>
    <property type="evidence" value="ECO:0007669"/>
    <property type="project" value="UniProtKB-KW"/>
</dbReference>
<dbReference type="EMBL" id="JACHHG010000008">
    <property type="protein sequence ID" value="MBB6098833.1"/>
    <property type="molecule type" value="Genomic_DNA"/>
</dbReference>
<evidence type="ECO:0000313" key="17">
    <source>
        <dbReference type="Proteomes" id="UP000569951"/>
    </source>
</evidence>
<dbReference type="PANTHER" id="PTHR21404:SF3">
    <property type="entry name" value="SMALL RNA 2'-O-METHYLTRANSFERASE"/>
    <property type="match status" value="1"/>
</dbReference>
<evidence type="ECO:0000256" key="1">
    <source>
        <dbReference type="ARBA" id="ARBA00001946"/>
    </source>
</evidence>
<dbReference type="InterPro" id="IPR024740">
    <property type="entry name" value="Hen1_N"/>
</dbReference>
<comment type="similarity">
    <text evidence="2">Belongs to the methyltransferase superfamily. HEN1 family.</text>
</comment>
<evidence type="ECO:0000313" key="16">
    <source>
        <dbReference type="EMBL" id="MBB6098833.1"/>
    </source>
</evidence>
<evidence type="ECO:0000256" key="6">
    <source>
        <dbReference type="ARBA" id="ARBA00022691"/>
    </source>
</evidence>
<evidence type="ECO:0000256" key="13">
    <source>
        <dbReference type="SAM" id="MobiDB-lite"/>
    </source>
</evidence>
<evidence type="ECO:0000256" key="5">
    <source>
        <dbReference type="ARBA" id="ARBA00022679"/>
    </source>
</evidence>
<dbReference type="InterPro" id="IPR026610">
    <property type="entry name" value="Hen1"/>
</dbReference>
<evidence type="ECO:0000256" key="7">
    <source>
        <dbReference type="ARBA" id="ARBA00022723"/>
    </source>
</evidence>
<dbReference type="NCBIfam" id="TIGR04074">
    <property type="entry name" value="bacter_Hen1"/>
    <property type="match status" value="1"/>
</dbReference>
<dbReference type="GO" id="GO:0003723">
    <property type="term" value="F:RNA binding"/>
    <property type="evidence" value="ECO:0007669"/>
    <property type="project" value="UniProtKB-KW"/>
</dbReference>
<dbReference type="RefSeq" id="WP_183987592.1">
    <property type="nucleotide sequence ID" value="NZ_JACHHG010000008.1"/>
</dbReference>
<dbReference type="EC" id="2.1.1.386" evidence="11"/>
<evidence type="ECO:0000256" key="4">
    <source>
        <dbReference type="ARBA" id="ARBA00022603"/>
    </source>
</evidence>
<keyword evidence="8" id="KW-0460">Magnesium</keyword>
<protein>
    <recommendedName>
        <fullName evidence="3">Small RNA 2'-O-methyltransferase</fullName>
        <ecNumber evidence="11">2.1.1.386</ecNumber>
    </recommendedName>
</protein>
<keyword evidence="5 16" id="KW-0808">Transferase</keyword>
<dbReference type="InterPro" id="IPR024026">
    <property type="entry name" value="3'-RNA_MeTfrase_Hen1_bac"/>
</dbReference>
<evidence type="ECO:0000256" key="11">
    <source>
        <dbReference type="ARBA" id="ARBA00035025"/>
    </source>
</evidence>
<comment type="catalytic activity">
    <reaction evidence="12">
        <text>small RNA 3'-end nucleotide + S-adenosyl-L-methionine = small RNA 3'-end 2'-O-methylnucleotide + S-adenosyl-L-homocysteine + H(+)</text>
        <dbReference type="Rhea" id="RHEA:37887"/>
        <dbReference type="Rhea" id="RHEA-COMP:10415"/>
        <dbReference type="Rhea" id="RHEA-COMP:10416"/>
        <dbReference type="ChEBI" id="CHEBI:15378"/>
        <dbReference type="ChEBI" id="CHEBI:57856"/>
        <dbReference type="ChEBI" id="CHEBI:59789"/>
        <dbReference type="ChEBI" id="CHEBI:74896"/>
        <dbReference type="ChEBI" id="CHEBI:74898"/>
        <dbReference type="EC" id="2.1.1.386"/>
    </reaction>
</comment>
<feature type="domain" description="Methyltransferase type 12" evidence="14">
    <location>
        <begin position="299"/>
        <end position="387"/>
    </location>
</feature>
<accession>A0A841I0T8</accession>
<dbReference type="SUPFAM" id="SSF53335">
    <property type="entry name" value="S-adenosyl-L-methionine-dependent methyltransferases"/>
    <property type="match status" value="1"/>
</dbReference>
<dbReference type="InterPro" id="IPR029063">
    <property type="entry name" value="SAM-dependent_MTases_sf"/>
</dbReference>
<evidence type="ECO:0000259" key="14">
    <source>
        <dbReference type="Pfam" id="PF08242"/>
    </source>
</evidence>
<name>A0A841I0T8_9DEIO</name>
<dbReference type="GO" id="GO:0046872">
    <property type="term" value="F:metal ion binding"/>
    <property type="evidence" value="ECO:0007669"/>
    <property type="project" value="UniProtKB-KW"/>
</dbReference>
<dbReference type="CDD" id="cd02440">
    <property type="entry name" value="AdoMet_MTases"/>
    <property type="match status" value="1"/>
</dbReference>
<evidence type="ECO:0000256" key="10">
    <source>
        <dbReference type="ARBA" id="ARBA00023158"/>
    </source>
</evidence>